<keyword evidence="2" id="KW-1185">Reference proteome</keyword>
<organism evidence="1 2">
    <name type="scientific">Hymenoscyphus fraxineus</name>
    <dbReference type="NCBI Taxonomy" id="746836"/>
    <lineage>
        <taxon>Eukaryota</taxon>
        <taxon>Fungi</taxon>
        <taxon>Dikarya</taxon>
        <taxon>Ascomycota</taxon>
        <taxon>Pezizomycotina</taxon>
        <taxon>Leotiomycetes</taxon>
        <taxon>Helotiales</taxon>
        <taxon>Helotiaceae</taxon>
        <taxon>Hymenoscyphus</taxon>
    </lineage>
</organism>
<reference evidence="1" key="1">
    <citation type="submission" date="2021-07" db="EMBL/GenBank/DDBJ databases">
        <authorList>
            <person name="Durling M."/>
        </authorList>
    </citation>
    <scope>NUCLEOTIDE SEQUENCE</scope>
</reference>
<protein>
    <submittedName>
        <fullName evidence="1">Uncharacterized protein</fullName>
    </submittedName>
</protein>
<accession>A0A9N9KX91</accession>
<sequence>MHLTSKHSTPSPLSEFDFQSAMVAYRLCLKINNFEQIESPLYVKMWRWTANKSSLERVTSRLYK</sequence>
<evidence type="ECO:0000313" key="1">
    <source>
        <dbReference type="EMBL" id="CAG8956050.1"/>
    </source>
</evidence>
<comment type="caution">
    <text evidence="1">The sequence shown here is derived from an EMBL/GenBank/DDBJ whole genome shotgun (WGS) entry which is preliminary data.</text>
</comment>
<evidence type="ECO:0000313" key="2">
    <source>
        <dbReference type="Proteomes" id="UP000696280"/>
    </source>
</evidence>
<gene>
    <name evidence="1" type="ORF">HYFRA_00008906</name>
</gene>
<dbReference type="Proteomes" id="UP000696280">
    <property type="component" value="Unassembled WGS sequence"/>
</dbReference>
<proteinExistence type="predicted"/>
<dbReference type="EMBL" id="CAJVRL010000067">
    <property type="protein sequence ID" value="CAG8956050.1"/>
    <property type="molecule type" value="Genomic_DNA"/>
</dbReference>
<name>A0A9N9KX91_9HELO</name>
<dbReference type="AlphaFoldDB" id="A0A9N9KX91"/>